<dbReference type="InterPro" id="IPR039790">
    <property type="entry name" value="CHRD1"/>
</dbReference>
<protein>
    <recommendedName>
        <fullName evidence="5">CHORD domain-containing protein</fullName>
    </recommendedName>
</protein>
<evidence type="ECO:0000256" key="3">
    <source>
        <dbReference type="ARBA" id="ARBA00022833"/>
    </source>
</evidence>
<evidence type="ECO:0000313" key="7">
    <source>
        <dbReference type="Proteomes" id="UP001363151"/>
    </source>
</evidence>
<dbReference type="PANTHER" id="PTHR46983">
    <property type="entry name" value="CYSTEINE AND HISTIDINE-RICH DOMAIN-CONTAINING PROTEIN 1"/>
    <property type="match status" value="1"/>
</dbReference>
<evidence type="ECO:0000256" key="1">
    <source>
        <dbReference type="ARBA" id="ARBA00022723"/>
    </source>
</evidence>
<reference evidence="6 7" key="1">
    <citation type="submission" date="2024-03" db="EMBL/GenBank/DDBJ databases">
        <title>Aureococcus anophagefferens CCMP1851 and Kratosvirus quantuckense: Draft genome of a second virus-susceptible host strain in the model system.</title>
        <authorList>
            <person name="Chase E."/>
            <person name="Truchon A.R."/>
            <person name="Schepens W."/>
            <person name="Wilhelm S.W."/>
        </authorList>
    </citation>
    <scope>NUCLEOTIDE SEQUENCE [LARGE SCALE GENOMIC DNA]</scope>
    <source>
        <strain evidence="6 7">CCMP1851</strain>
    </source>
</reference>
<accession>A0ABR1G227</accession>
<keyword evidence="2" id="KW-0677">Repeat</keyword>
<comment type="caution">
    <text evidence="6">The sequence shown here is derived from an EMBL/GenBank/DDBJ whole genome shotgun (WGS) entry which is preliminary data.</text>
</comment>
<evidence type="ECO:0000256" key="4">
    <source>
        <dbReference type="SAM" id="MobiDB-lite"/>
    </source>
</evidence>
<dbReference type="InterPro" id="IPR007051">
    <property type="entry name" value="CHORD_dom"/>
</dbReference>
<dbReference type="PANTHER" id="PTHR46983:SF3">
    <property type="entry name" value="CHPADIPLOID STATE MAINTENANCE PROTEIN CHPA"/>
    <property type="match status" value="1"/>
</dbReference>
<dbReference type="PROSITE" id="PS51401">
    <property type="entry name" value="CHORD"/>
    <property type="match status" value="1"/>
</dbReference>
<dbReference type="EMBL" id="JBBJCI010000141">
    <property type="protein sequence ID" value="KAK7242705.1"/>
    <property type="molecule type" value="Genomic_DNA"/>
</dbReference>
<feature type="compositionally biased region" description="Basic residues" evidence="4">
    <location>
        <begin position="227"/>
        <end position="240"/>
    </location>
</feature>
<gene>
    <name evidence="6" type="ORF">SO694_00016457</name>
</gene>
<feature type="region of interest" description="Disordered" evidence="4">
    <location>
        <begin position="192"/>
        <end position="211"/>
    </location>
</feature>
<evidence type="ECO:0000259" key="5">
    <source>
        <dbReference type="PROSITE" id="PS51401"/>
    </source>
</evidence>
<dbReference type="Proteomes" id="UP001363151">
    <property type="component" value="Unassembled WGS sequence"/>
</dbReference>
<keyword evidence="1" id="KW-0479">Metal-binding</keyword>
<keyword evidence="3" id="KW-0862">Zinc</keyword>
<keyword evidence="7" id="KW-1185">Reference proteome</keyword>
<feature type="region of interest" description="Disordered" evidence="4">
    <location>
        <begin position="322"/>
        <end position="348"/>
    </location>
</feature>
<feature type="region of interest" description="Disordered" evidence="4">
    <location>
        <begin position="227"/>
        <end position="261"/>
    </location>
</feature>
<name>A0ABR1G227_AURAN</name>
<dbReference type="Gene3D" id="4.10.1130.20">
    <property type="match status" value="2"/>
</dbReference>
<evidence type="ECO:0000256" key="2">
    <source>
        <dbReference type="ARBA" id="ARBA00022737"/>
    </source>
</evidence>
<sequence>MKLFVSYKEGEDEAHHMATKFTVPKGWRPGPVAKLLGFSVDTYNAKHKDHLLNVDEVHFAKKDDDGNFEAIGLEDVVEQVLKTKDEVFIAPGTSNARSATSRAQAAADAERKAAEEAEAKRVFAIGKVRCKNFGCNQLFDPDDNPEGGCHHRVSPPFFHDCNKGWTCCPKKSAMDWEDFQKLPTCAVGRHSAEPPEGAAEEGACGRRPRPTGEVRALRARQVHRRLQQVRRGQVRGHGRPVLRQVHGDQGQAQGRQKYDDGSFRCQHKGCQAKFHPDDNGPRACSYHYGTPVFHETMKWGLLPAQEEDGLRRVHGRPRAARVGYHWNGEGDDPEPTARAGAPPPIADDDAEVVEAGDEGFDLG</sequence>
<proteinExistence type="predicted"/>
<evidence type="ECO:0000313" key="6">
    <source>
        <dbReference type="EMBL" id="KAK7242705.1"/>
    </source>
</evidence>
<organism evidence="6 7">
    <name type="scientific">Aureococcus anophagefferens</name>
    <name type="common">Harmful bloom alga</name>
    <dbReference type="NCBI Taxonomy" id="44056"/>
    <lineage>
        <taxon>Eukaryota</taxon>
        <taxon>Sar</taxon>
        <taxon>Stramenopiles</taxon>
        <taxon>Ochrophyta</taxon>
        <taxon>Pelagophyceae</taxon>
        <taxon>Pelagomonadales</taxon>
        <taxon>Pelagomonadaceae</taxon>
        <taxon>Aureococcus</taxon>
    </lineage>
</organism>
<feature type="domain" description="CHORD" evidence="5">
    <location>
        <begin position="130"/>
        <end position="190"/>
    </location>
</feature>
<dbReference type="Pfam" id="PF04968">
    <property type="entry name" value="CHORD"/>
    <property type="match status" value="2"/>
</dbReference>